<dbReference type="InParanoid" id="F6QZB8"/>
<dbReference type="AlphaFoldDB" id="F6QZB8"/>
<dbReference type="HOGENOM" id="CLU_179440_1_0_1"/>
<evidence type="ECO:0000256" key="2">
    <source>
        <dbReference type="PROSITE-ProRule" id="PRU00779"/>
    </source>
</evidence>
<dbReference type="Ensembl" id="ENSMODT00000026755.4">
    <property type="protein sequence ID" value="ENSMODP00000026287.4"/>
    <property type="gene ID" value="ENSMODG00000021019.4"/>
</dbReference>
<feature type="chain" id="PRO_5023910257" description="P-type domain-containing protein" evidence="3">
    <location>
        <begin position="27"/>
        <end position="91"/>
    </location>
</feature>
<dbReference type="PRINTS" id="PR00680">
    <property type="entry name" value="PTREFOIL"/>
</dbReference>
<evidence type="ECO:0000256" key="3">
    <source>
        <dbReference type="SAM" id="SignalP"/>
    </source>
</evidence>
<feature type="disulfide bond" evidence="2">
    <location>
        <begin position="40"/>
        <end position="55"/>
    </location>
</feature>
<dbReference type="CDD" id="cd00111">
    <property type="entry name" value="Trefoil"/>
    <property type="match status" value="1"/>
</dbReference>
<dbReference type="PANTHER" id="PTHR13826:SF18">
    <property type="entry name" value="TREFOIL FACTOR 1"/>
    <property type="match status" value="1"/>
</dbReference>
<dbReference type="Pfam" id="PF00088">
    <property type="entry name" value="Trefoil"/>
    <property type="match status" value="1"/>
</dbReference>
<reference evidence="5" key="3">
    <citation type="submission" date="2025-09" db="UniProtKB">
        <authorList>
            <consortium name="Ensembl"/>
        </authorList>
    </citation>
    <scope>IDENTIFICATION</scope>
</reference>
<sequence>KTRMEHKVFCTLVITMILGLSLLTQGEDTCNVEPKKRVNCGWPGVTEQECLDKKCCFDTTVPNTPWCFSPEAIETDDVEPGEHCNSNSNST</sequence>
<evidence type="ECO:0000256" key="1">
    <source>
        <dbReference type="ARBA" id="ARBA00023157"/>
    </source>
</evidence>
<dbReference type="InterPro" id="IPR000519">
    <property type="entry name" value="P_trefoil_dom"/>
</dbReference>
<keyword evidence="1 2" id="KW-1015">Disulfide bond</keyword>
<feature type="disulfide bond" evidence="2">
    <location>
        <begin position="30"/>
        <end position="56"/>
    </location>
</feature>
<feature type="domain" description="P-type" evidence="4">
    <location>
        <begin position="28"/>
        <end position="71"/>
    </location>
</feature>
<dbReference type="Bgee" id="ENSMODG00000021019">
    <property type="expression patterns" value="Expressed in extraembryonic membrane and 2 other cell types or tissues"/>
</dbReference>
<dbReference type="GO" id="GO:0005615">
    <property type="term" value="C:extracellular space"/>
    <property type="evidence" value="ECO:0000318"/>
    <property type="project" value="GO_Central"/>
</dbReference>
<reference evidence="5 6" key="1">
    <citation type="journal article" date="2007" name="Nature">
        <title>Genome of the marsupial Monodelphis domestica reveals innovation in non-coding sequences.</title>
        <authorList>
            <person name="Mikkelsen T.S."/>
            <person name="Wakefield M.J."/>
            <person name="Aken B."/>
            <person name="Amemiya C.T."/>
            <person name="Chang J.L."/>
            <person name="Duke S."/>
            <person name="Garber M."/>
            <person name="Gentles A.J."/>
            <person name="Goodstadt L."/>
            <person name="Heger A."/>
            <person name="Jurka J."/>
            <person name="Kamal M."/>
            <person name="Mauceli E."/>
            <person name="Searle S.M."/>
            <person name="Sharpe T."/>
            <person name="Baker M.L."/>
            <person name="Batzer M.A."/>
            <person name="Benos P.V."/>
            <person name="Belov K."/>
            <person name="Clamp M."/>
            <person name="Cook A."/>
            <person name="Cuff J."/>
            <person name="Das R."/>
            <person name="Davidow L."/>
            <person name="Deakin J.E."/>
            <person name="Fazzari M.J."/>
            <person name="Glass J.L."/>
            <person name="Grabherr M."/>
            <person name="Greally J.M."/>
            <person name="Gu W."/>
            <person name="Hore T.A."/>
            <person name="Huttley G.A."/>
            <person name="Kleber M."/>
            <person name="Jirtle R.L."/>
            <person name="Koina E."/>
            <person name="Lee J.T."/>
            <person name="Mahony S."/>
            <person name="Marra M.A."/>
            <person name="Miller R.D."/>
            <person name="Nicholls R.D."/>
            <person name="Oda M."/>
            <person name="Papenfuss A.T."/>
            <person name="Parra Z.E."/>
            <person name="Pollock D.D."/>
            <person name="Ray D.A."/>
            <person name="Schein J.E."/>
            <person name="Speed T.P."/>
            <person name="Thompson K."/>
            <person name="VandeBerg J.L."/>
            <person name="Wade C.M."/>
            <person name="Walker J.A."/>
            <person name="Waters P.D."/>
            <person name="Webber C."/>
            <person name="Weidman J.R."/>
            <person name="Xie X."/>
            <person name="Zody M.C."/>
            <person name="Baldwin J."/>
            <person name="Abdouelleil A."/>
            <person name="Abdulkadir J."/>
            <person name="Abebe A."/>
            <person name="Abera B."/>
            <person name="Abreu J."/>
            <person name="Acer S.C."/>
            <person name="Aftuck L."/>
            <person name="Alexander A."/>
            <person name="An P."/>
            <person name="Anderson E."/>
            <person name="Anderson S."/>
            <person name="Arachi H."/>
            <person name="Azer M."/>
            <person name="Bachantsang P."/>
            <person name="Barry A."/>
            <person name="Bayul T."/>
            <person name="Berlin A."/>
            <person name="Bessette D."/>
            <person name="Bloom T."/>
            <person name="Bloom T."/>
            <person name="Boguslavskiy L."/>
            <person name="Bonnet C."/>
            <person name="Boukhgalter B."/>
            <person name="Bourzgui I."/>
            <person name="Brown A."/>
            <person name="Cahill P."/>
            <person name="Channer S."/>
            <person name="Cheshatsang Y."/>
            <person name="Chuda L."/>
            <person name="Citroen M."/>
            <person name="Collymore A."/>
            <person name="Cooke P."/>
            <person name="Costello M."/>
            <person name="D'Aco K."/>
            <person name="Daza R."/>
            <person name="De Haan G."/>
            <person name="DeGray S."/>
            <person name="DeMaso C."/>
            <person name="Dhargay N."/>
            <person name="Dooley K."/>
            <person name="Dooley E."/>
            <person name="Doricent M."/>
            <person name="Dorje P."/>
            <person name="Dorjee K."/>
            <person name="Dupes A."/>
            <person name="Elong R."/>
            <person name="Falk J."/>
            <person name="Farina A."/>
            <person name="Faro S."/>
            <person name="Ferguson D."/>
            <person name="Fisher S."/>
            <person name="Foley C.D."/>
            <person name="Franke A."/>
            <person name="Friedrich D."/>
            <person name="Gadbois L."/>
            <person name="Gearin G."/>
            <person name="Gearin C.R."/>
            <person name="Giannoukos G."/>
            <person name="Goode T."/>
            <person name="Graham J."/>
            <person name="Grandbois E."/>
            <person name="Grewal S."/>
            <person name="Gyaltsen K."/>
            <person name="Hafez N."/>
            <person name="Hagos B."/>
            <person name="Hall J."/>
            <person name="Henson C."/>
            <person name="Hollinger A."/>
            <person name="Honan T."/>
            <person name="Huard M.D."/>
            <person name="Hughes L."/>
            <person name="Hurhula B."/>
            <person name="Husby M.E."/>
            <person name="Kamat A."/>
            <person name="Kanga B."/>
            <person name="Kashin S."/>
            <person name="Khazanovich D."/>
            <person name="Kisner P."/>
            <person name="Lance K."/>
            <person name="Lara M."/>
            <person name="Lee W."/>
            <person name="Lennon N."/>
            <person name="Letendre F."/>
            <person name="LeVine R."/>
            <person name="Lipovsky A."/>
            <person name="Liu X."/>
            <person name="Liu J."/>
            <person name="Liu S."/>
            <person name="Lokyitsang T."/>
            <person name="Lokyitsang Y."/>
            <person name="Lubonja R."/>
            <person name="Lui A."/>
            <person name="MacDonald P."/>
            <person name="Magnisalis V."/>
            <person name="Maru K."/>
            <person name="Matthews C."/>
            <person name="McCusker W."/>
            <person name="McDonough S."/>
            <person name="Mehta T."/>
            <person name="Meldrim J."/>
            <person name="Meneus L."/>
            <person name="Mihai O."/>
            <person name="Mihalev A."/>
            <person name="Mihova T."/>
            <person name="Mittelman R."/>
            <person name="Mlenga V."/>
            <person name="Montmayeur A."/>
            <person name="Mulrain L."/>
            <person name="Navidi A."/>
            <person name="Naylor J."/>
            <person name="Negash T."/>
            <person name="Nguyen T."/>
            <person name="Nguyen N."/>
            <person name="Nicol R."/>
            <person name="Norbu C."/>
            <person name="Norbu N."/>
            <person name="Novod N."/>
            <person name="O'Neill B."/>
            <person name="Osman S."/>
            <person name="Markiewicz E."/>
            <person name="Oyono O.L."/>
            <person name="Patti C."/>
            <person name="Phunkhang P."/>
            <person name="Pierre F."/>
            <person name="Priest M."/>
            <person name="Raghuraman S."/>
            <person name="Rege F."/>
            <person name="Reyes R."/>
            <person name="Rise C."/>
            <person name="Rogov P."/>
            <person name="Ross K."/>
            <person name="Ryan E."/>
            <person name="Settipalli S."/>
            <person name="Shea T."/>
            <person name="Sherpa N."/>
            <person name="Shi L."/>
            <person name="Shih D."/>
            <person name="Sparrow T."/>
            <person name="Spaulding J."/>
            <person name="Stalker J."/>
            <person name="Stange-Thomann N."/>
            <person name="Stavropoulos S."/>
            <person name="Stone C."/>
            <person name="Strader C."/>
            <person name="Tesfaye S."/>
            <person name="Thomson T."/>
            <person name="Thoulutsang Y."/>
            <person name="Thoulutsang D."/>
            <person name="Topham K."/>
            <person name="Topping I."/>
            <person name="Tsamla T."/>
            <person name="Vassiliev H."/>
            <person name="Vo A."/>
            <person name="Wangchuk T."/>
            <person name="Wangdi T."/>
            <person name="Weiand M."/>
            <person name="Wilkinson J."/>
            <person name="Wilson A."/>
            <person name="Yadav S."/>
            <person name="Young G."/>
            <person name="Yu Q."/>
            <person name="Zembek L."/>
            <person name="Zhong D."/>
            <person name="Zimmer A."/>
            <person name="Zwirko Z."/>
            <person name="Jaffe D.B."/>
            <person name="Alvarez P."/>
            <person name="Brockman W."/>
            <person name="Butler J."/>
            <person name="Chin C."/>
            <person name="Gnerre S."/>
            <person name="MacCallum I."/>
            <person name="Graves J.A."/>
            <person name="Ponting C.P."/>
            <person name="Breen M."/>
            <person name="Samollow P.B."/>
            <person name="Lander E.S."/>
            <person name="Lindblad-Toh K."/>
        </authorList>
    </citation>
    <scope>NUCLEOTIDE SEQUENCE [LARGE SCALE GENOMIC DNA]</scope>
</reference>
<dbReference type="InterPro" id="IPR017994">
    <property type="entry name" value="P_trefoil_chordata"/>
</dbReference>
<evidence type="ECO:0000313" key="5">
    <source>
        <dbReference type="Ensembl" id="ENSMODP00000026287.4"/>
    </source>
</evidence>
<proteinExistence type="predicted"/>
<keyword evidence="6" id="KW-1185">Reference proteome</keyword>
<dbReference type="PROSITE" id="PS51448">
    <property type="entry name" value="P_TREFOIL_2"/>
    <property type="match status" value="1"/>
</dbReference>
<dbReference type="PANTHER" id="PTHR13826">
    <property type="entry name" value="INTESTINAL TREFOIL FACTOR-RELATED"/>
    <property type="match status" value="1"/>
</dbReference>
<dbReference type="Proteomes" id="UP000002280">
    <property type="component" value="Chromosome 4"/>
</dbReference>
<name>F6QZB8_MONDO</name>
<dbReference type="GO" id="GO:0030277">
    <property type="term" value="P:maintenance of gastrointestinal epithelium"/>
    <property type="evidence" value="ECO:0000318"/>
    <property type="project" value="GO_Central"/>
</dbReference>
<dbReference type="GeneTree" id="ENSGT00940000162623"/>
<dbReference type="SUPFAM" id="SSF57492">
    <property type="entry name" value="Trefoil"/>
    <property type="match status" value="1"/>
</dbReference>
<evidence type="ECO:0000259" key="4">
    <source>
        <dbReference type="PROSITE" id="PS51448"/>
    </source>
</evidence>
<protein>
    <recommendedName>
        <fullName evidence="4">P-type domain-containing protein</fullName>
    </recommendedName>
</protein>
<dbReference type="FunCoup" id="F6QZB8">
    <property type="interactions" value="178"/>
</dbReference>
<dbReference type="FunFam" id="4.10.110.10:FF:000006">
    <property type="entry name" value="Trefoil factor 1"/>
    <property type="match status" value="1"/>
</dbReference>
<dbReference type="InterPro" id="IPR044913">
    <property type="entry name" value="P_trefoil_dom_sf"/>
</dbReference>
<feature type="disulfide bond" evidence="2">
    <location>
        <begin position="50"/>
        <end position="67"/>
    </location>
</feature>
<keyword evidence="3" id="KW-0732">Signal</keyword>
<dbReference type="OMA" id="QPRSREN"/>
<reference evidence="5" key="2">
    <citation type="submission" date="2025-08" db="UniProtKB">
        <authorList>
            <consortium name="Ensembl"/>
        </authorList>
    </citation>
    <scope>IDENTIFICATION</scope>
</reference>
<evidence type="ECO:0000313" key="6">
    <source>
        <dbReference type="Proteomes" id="UP000002280"/>
    </source>
</evidence>
<feature type="signal peptide" evidence="3">
    <location>
        <begin position="1"/>
        <end position="26"/>
    </location>
</feature>
<dbReference type="SMART" id="SM00018">
    <property type="entry name" value="PD"/>
    <property type="match status" value="1"/>
</dbReference>
<accession>F6QZB8</accession>
<organism evidence="5 6">
    <name type="scientific">Monodelphis domestica</name>
    <name type="common">Gray short-tailed opossum</name>
    <dbReference type="NCBI Taxonomy" id="13616"/>
    <lineage>
        <taxon>Eukaryota</taxon>
        <taxon>Metazoa</taxon>
        <taxon>Chordata</taxon>
        <taxon>Craniata</taxon>
        <taxon>Vertebrata</taxon>
        <taxon>Euteleostomi</taxon>
        <taxon>Mammalia</taxon>
        <taxon>Metatheria</taxon>
        <taxon>Didelphimorphia</taxon>
        <taxon>Didelphidae</taxon>
        <taxon>Monodelphis</taxon>
    </lineage>
</organism>
<dbReference type="Gene3D" id="4.10.110.10">
    <property type="entry name" value="Spasmolytic Protein, domain 1"/>
    <property type="match status" value="1"/>
</dbReference>
<dbReference type="eggNOG" id="ENOG502S00P">
    <property type="taxonomic scope" value="Eukaryota"/>
</dbReference>